<organism evidence="3 4">
    <name type="scientific">Brachybacterium muris UCD-AY4</name>
    <dbReference type="NCBI Taxonomy" id="1249481"/>
    <lineage>
        <taxon>Bacteria</taxon>
        <taxon>Bacillati</taxon>
        <taxon>Actinomycetota</taxon>
        <taxon>Actinomycetes</taxon>
        <taxon>Micrococcales</taxon>
        <taxon>Dermabacteraceae</taxon>
        <taxon>Brachybacterium</taxon>
    </lineage>
</organism>
<dbReference type="GO" id="GO:0051996">
    <property type="term" value="F:squalene synthase [NAD(P)H] activity"/>
    <property type="evidence" value="ECO:0007669"/>
    <property type="project" value="InterPro"/>
</dbReference>
<evidence type="ECO:0000256" key="2">
    <source>
        <dbReference type="ARBA" id="ARBA00022679"/>
    </source>
</evidence>
<dbReference type="InterPro" id="IPR033904">
    <property type="entry name" value="Trans_IPPS_HH"/>
</dbReference>
<dbReference type="PANTHER" id="PTHR31480">
    <property type="entry name" value="BIFUNCTIONAL LYCOPENE CYCLASE/PHYTOENE SYNTHASE"/>
    <property type="match status" value="1"/>
</dbReference>
<gene>
    <name evidence="3" type="ORF">D641_0107405</name>
</gene>
<comment type="pathway">
    <text evidence="1">Carotenoid biosynthesis; phytoene biosynthesis.</text>
</comment>
<protein>
    <submittedName>
        <fullName evidence="3">Phytoene synthase</fullName>
    </submittedName>
</protein>
<dbReference type="GO" id="GO:0004311">
    <property type="term" value="F:geranylgeranyl diphosphate synthase activity"/>
    <property type="evidence" value="ECO:0007669"/>
    <property type="project" value="InterPro"/>
</dbReference>
<evidence type="ECO:0000313" key="4">
    <source>
        <dbReference type="Proteomes" id="UP000019754"/>
    </source>
</evidence>
<keyword evidence="4" id="KW-1185">Reference proteome</keyword>
<comment type="caution">
    <text evidence="3">The sequence shown here is derived from an EMBL/GenBank/DDBJ whole genome shotgun (WGS) entry which is preliminary data.</text>
</comment>
<dbReference type="InterPro" id="IPR002060">
    <property type="entry name" value="Squ/phyt_synthse"/>
</dbReference>
<keyword evidence="2" id="KW-0808">Transferase</keyword>
<dbReference type="SFLD" id="SFLDG01212">
    <property type="entry name" value="Phytoene_synthase_like"/>
    <property type="match status" value="1"/>
</dbReference>
<evidence type="ECO:0000256" key="1">
    <source>
        <dbReference type="ARBA" id="ARBA00004684"/>
    </source>
</evidence>
<accession>A0A022KUW8</accession>
<dbReference type="InterPro" id="IPR019845">
    <property type="entry name" value="Squalene/phytoene_synthase_CS"/>
</dbReference>
<name>A0A022KUW8_9MICO</name>
<dbReference type="Gene3D" id="1.10.600.10">
    <property type="entry name" value="Farnesyl Diphosphate Synthase"/>
    <property type="match status" value="1"/>
</dbReference>
<dbReference type="PROSITE" id="PS01045">
    <property type="entry name" value="SQUALEN_PHYTOEN_SYN_2"/>
    <property type="match status" value="1"/>
</dbReference>
<sequence>MIVQPQPPDPQAARDARTYASAATRSADRVIDSYSTSFGAATRLLGAPVRARVRSIYALVRVADEIVDGAALGSGLTPEQIAEALDEYEARTEQALASGFSSDLVVHAFALTARSCGITTELTGPFFASMRADLTVTEHDPDSFEEYVYGSAEVVGLMCLHVFATDRSPVPVAPSPQLLDRARRLGAAFQKVNFLRDLRADAEGRGRSYFPGVDPATLTEDEKRTLLADIRGDLAAAGAAIEQLPDTSRTAVRTVHDLFAALADRLERTDAASLRTSRVRVPDAQKTAIITRAVLRERRPRRRRSRT</sequence>
<dbReference type="Pfam" id="PF00494">
    <property type="entry name" value="SQS_PSY"/>
    <property type="match status" value="1"/>
</dbReference>
<proteinExistence type="predicted"/>
<dbReference type="HOGENOM" id="CLU_037269_3_0_11"/>
<dbReference type="GO" id="GO:0016117">
    <property type="term" value="P:carotenoid biosynthetic process"/>
    <property type="evidence" value="ECO:0007669"/>
    <property type="project" value="UniProtKB-ARBA"/>
</dbReference>
<dbReference type="AlphaFoldDB" id="A0A022KUW8"/>
<reference evidence="3 4" key="1">
    <citation type="journal article" date="2013" name="Genome Announc.">
        <title>Draft genome sequence of an Actinobacterium, Brachybacterium muris strain UCD-AY4.</title>
        <authorList>
            <person name="Lo J.R."/>
            <person name="Lang J.M."/>
            <person name="Darling A.E."/>
            <person name="Eisen J.A."/>
            <person name="Coil D.A."/>
        </authorList>
    </citation>
    <scope>NUCLEOTIDE SEQUENCE [LARGE SCALE GENOMIC DNA]</scope>
    <source>
        <strain evidence="3 4">UCD-AY4</strain>
    </source>
</reference>
<dbReference type="SFLD" id="SFLDG01018">
    <property type="entry name" value="Squalene/Phytoene_Synthase_Lik"/>
    <property type="match status" value="1"/>
</dbReference>
<dbReference type="EMBL" id="AORC01000008">
    <property type="protein sequence ID" value="EYT49647.1"/>
    <property type="molecule type" value="Genomic_DNA"/>
</dbReference>
<dbReference type="STRING" id="1249481.D641_0107405"/>
<dbReference type="RefSeq" id="WP_017825010.1">
    <property type="nucleotide sequence ID" value="NZ_KB403093.1"/>
</dbReference>
<dbReference type="OrthoDB" id="9807580at2"/>
<dbReference type="SFLD" id="SFLDS00005">
    <property type="entry name" value="Isoprenoid_Synthase_Type_I"/>
    <property type="match status" value="1"/>
</dbReference>
<evidence type="ECO:0000313" key="3">
    <source>
        <dbReference type="EMBL" id="EYT49647.1"/>
    </source>
</evidence>
<dbReference type="Proteomes" id="UP000019754">
    <property type="component" value="Unassembled WGS sequence"/>
</dbReference>
<dbReference type="SUPFAM" id="SSF48576">
    <property type="entry name" value="Terpenoid synthases"/>
    <property type="match status" value="1"/>
</dbReference>
<dbReference type="UniPathway" id="UPA00799"/>
<dbReference type="InterPro" id="IPR044843">
    <property type="entry name" value="Trans_IPPS_bact-type"/>
</dbReference>
<dbReference type="InterPro" id="IPR008949">
    <property type="entry name" value="Isoprenoid_synthase_dom_sf"/>
</dbReference>
<dbReference type="CDD" id="cd00683">
    <property type="entry name" value="Trans_IPPS_HH"/>
    <property type="match status" value="1"/>
</dbReference>